<accession>A0A8W7P634</accession>
<dbReference type="Proteomes" id="UP000075882">
    <property type="component" value="Unassembled WGS sequence"/>
</dbReference>
<proteinExistence type="predicted"/>
<evidence type="ECO:0000313" key="2">
    <source>
        <dbReference type="EnsemblMetazoa" id="ACOM026215-PA.1"/>
    </source>
</evidence>
<protein>
    <submittedName>
        <fullName evidence="2">Uncharacterized protein</fullName>
    </submittedName>
</protein>
<dbReference type="AlphaFoldDB" id="A0A8W7P634"/>
<name>A0A8W7P634_ANOCL</name>
<sequence length="297" mass="32994">MGVGEHVLCLFMLARWNMNGSEQEVCSSRLGLEDTITTTCSEARLDWAMTVSQDHNLDALRSTQALAPHSLFTQLLTSCLVALCLVVPGLDGSYPSGSGQENVFPHALKNVHSVEVSGQHYPVSQEIHQQYDHAPEYSAPAPQHHQQPQLFLPHQQYVVQSTYNVGSHQEHSRQQGKQRQTALPYNNQRLHVKVEHPGAAHGFTHPITPSAQHLRQQLLQEPKKDYRSYIPKSIAPKLNPLHPSFHQKRNFVPLHHITRQVPVPAGKVTQGQQHSSHGQSEPVKAALAASPPKHIAG</sequence>
<feature type="compositionally biased region" description="Low complexity" evidence="1">
    <location>
        <begin position="270"/>
        <end position="280"/>
    </location>
</feature>
<dbReference type="VEuPathDB" id="VectorBase:ACON2_043265"/>
<organism evidence="2">
    <name type="scientific">Anopheles coluzzii</name>
    <name type="common">African malaria mosquito</name>
    <dbReference type="NCBI Taxonomy" id="1518534"/>
    <lineage>
        <taxon>Eukaryota</taxon>
        <taxon>Metazoa</taxon>
        <taxon>Ecdysozoa</taxon>
        <taxon>Arthropoda</taxon>
        <taxon>Hexapoda</taxon>
        <taxon>Insecta</taxon>
        <taxon>Pterygota</taxon>
        <taxon>Neoptera</taxon>
        <taxon>Endopterygota</taxon>
        <taxon>Diptera</taxon>
        <taxon>Nematocera</taxon>
        <taxon>Culicoidea</taxon>
        <taxon>Culicidae</taxon>
        <taxon>Anophelinae</taxon>
        <taxon>Anopheles</taxon>
    </lineage>
</organism>
<dbReference type="EnsemblMetazoa" id="ACOM026215-RA">
    <property type="protein sequence ID" value="ACOM026215-PA.1"/>
    <property type="gene ID" value="ACOM026215"/>
</dbReference>
<feature type="region of interest" description="Disordered" evidence="1">
    <location>
        <begin position="265"/>
        <end position="297"/>
    </location>
</feature>
<evidence type="ECO:0000256" key="1">
    <source>
        <dbReference type="SAM" id="MobiDB-lite"/>
    </source>
</evidence>
<reference evidence="2" key="1">
    <citation type="submission" date="2022-08" db="UniProtKB">
        <authorList>
            <consortium name="EnsemblMetazoa"/>
        </authorList>
    </citation>
    <scope>IDENTIFICATION</scope>
</reference>